<proteinExistence type="predicted"/>
<evidence type="ECO:0000256" key="1">
    <source>
        <dbReference type="SAM" id="Phobius"/>
    </source>
</evidence>
<keyword evidence="3" id="KW-1185">Reference proteome</keyword>
<evidence type="ECO:0000313" key="3">
    <source>
        <dbReference type="Proteomes" id="UP000191040"/>
    </source>
</evidence>
<dbReference type="STRING" id="1736691.SAMN06295964_3091"/>
<organism evidence="2 3">
    <name type="scientific">Aeromicrobium choanae</name>
    <dbReference type="NCBI Taxonomy" id="1736691"/>
    <lineage>
        <taxon>Bacteria</taxon>
        <taxon>Bacillati</taxon>
        <taxon>Actinomycetota</taxon>
        <taxon>Actinomycetes</taxon>
        <taxon>Propionibacteriales</taxon>
        <taxon>Nocardioidaceae</taxon>
        <taxon>Aeromicrobium</taxon>
    </lineage>
</organism>
<keyword evidence="1" id="KW-1133">Transmembrane helix</keyword>
<dbReference type="AlphaFoldDB" id="A0A1T4Z7Y4"/>
<dbReference type="RefSeq" id="WP_153303059.1">
    <property type="nucleotide sequence ID" value="NZ_LT796768.1"/>
</dbReference>
<reference evidence="3" key="1">
    <citation type="submission" date="2017-02" db="EMBL/GenBank/DDBJ databases">
        <authorList>
            <person name="Varghese N."/>
            <person name="Submissions S."/>
        </authorList>
    </citation>
    <scope>NUCLEOTIDE SEQUENCE [LARGE SCALE GENOMIC DNA]</scope>
    <source>
        <strain evidence="3">9H-4</strain>
    </source>
</reference>
<feature type="transmembrane region" description="Helical" evidence="1">
    <location>
        <begin position="20"/>
        <end position="48"/>
    </location>
</feature>
<keyword evidence="1" id="KW-0812">Transmembrane</keyword>
<dbReference type="EMBL" id="LT796768">
    <property type="protein sequence ID" value="SKB10084.1"/>
    <property type="molecule type" value="Genomic_DNA"/>
</dbReference>
<keyword evidence="1" id="KW-0472">Membrane</keyword>
<name>A0A1T4Z7Y4_9ACTN</name>
<accession>A0A1T4Z7Y4</accession>
<sequence length="52" mass="5493">MPSLEEFASTPEPGPPPLRTVILVWLSVLSIVAVMAILSTAVLVALIATTEF</sequence>
<evidence type="ECO:0000313" key="2">
    <source>
        <dbReference type="EMBL" id="SKB10084.1"/>
    </source>
</evidence>
<dbReference type="Proteomes" id="UP000191040">
    <property type="component" value="Chromosome I"/>
</dbReference>
<protein>
    <submittedName>
        <fullName evidence="2">Uncharacterized protein</fullName>
    </submittedName>
</protein>
<gene>
    <name evidence="2" type="ORF">SAMN06295964_3091</name>
</gene>